<accession>A0A927GX69</accession>
<dbReference type="Pfam" id="PF17762">
    <property type="entry name" value="HTH_ParB"/>
    <property type="match status" value="1"/>
</dbReference>
<comment type="caution">
    <text evidence="4">The sequence shown here is derived from an EMBL/GenBank/DDBJ whole genome shotgun (WGS) entry which is preliminary data.</text>
</comment>
<keyword evidence="2" id="KW-0159">Chromosome partition</keyword>
<reference evidence="4" key="1">
    <citation type="submission" date="2020-09" db="EMBL/GenBank/DDBJ databases">
        <authorList>
            <person name="Yoon J.-W."/>
        </authorList>
    </citation>
    <scope>NUCLEOTIDE SEQUENCE</scope>
    <source>
        <strain evidence="4">KMU-158</strain>
    </source>
</reference>
<dbReference type="InterPro" id="IPR050336">
    <property type="entry name" value="Chromosome_partition/occlusion"/>
</dbReference>
<keyword evidence="5" id="KW-1185">Reference proteome</keyword>
<dbReference type="InterPro" id="IPR003115">
    <property type="entry name" value="ParB_N"/>
</dbReference>
<evidence type="ECO:0000259" key="3">
    <source>
        <dbReference type="SMART" id="SM00470"/>
    </source>
</evidence>
<dbReference type="SMART" id="SM00470">
    <property type="entry name" value="ParB"/>
    <property type="match status" value="1"/>
</dbReference>
<sequence length="288" mass="32274">MNLQEMQPDYLSGERFSGQAPELLRVEPDLCIRGAFQTRLDFNDSAMAELVASVRVTGGNVLPVILRPTPTRTRYEILAGERRVRACMEAEVKVLALIADYDDEQAAIITLVENLQREDLNPIEEAEGYQLMMEEQGLLQKEVAELTGKSRPHVANMLRLLKLDTMLKDALVGKRIEVGHAKMLAALGKPEQRTWLKKITLNDWSVRKLEESLRKAGEVAPLPKPTNNPDKDIAILEEELSEISGCPVRIKTDAQGWEGEVSIKFWGADNFSLIEKMIRGGKGIQIKT</sequence>
<dbReference type="Pfam" id="PF02195">
    <property type="entry name" value="ParB_N"/>
    <property type="match status" value="1"/>
</dbReference>
<dbReference type="Gene3D" id="1.10.10.2830">
    <property type="match status" value="1"/>
</dbReference>
<evidence type="ECO:0000313" key="4">
    <source>
        <dbReference type="EMBL" id="MBD2860210.1"/>
    </source>
</evidence>
<comment type="similarity">
    <text evidence="1">Belongs to the ParB family.</text>
</comment>
<dbReference type="InterPro" id="IPR004437">
    <property type="entry name" value="ParB/RepB/Spo0J"/>
</dbReference>
<name>A0A927GX69_9GAMM</name>
<dbReference type="PANTHER" id="PTHR33375:SF1">
    <property type="entry name" value="CHROMOSOME-PARTITIONING PROTEIN PARB-RELATED"/>
    <property type="match status" value="1"/>
</dbReference>
<dbReference type="NCBIfam" id="TIGR00180">
    <property type="entry name" value="parB_part"/>
    <property type="match status" value="1"/>
</dbReference>
<gene>
    <name evidence="4" type="ORF">IB286_14510</name>
</gene>
<dbReference type="GO" id="GO:0005694">
    <property type="term" value="C:chromosome"/>
    <property type="evidence" value="ECO:0007669"/>
    <property type="project" value="TreeGrafter"/>
</dbReference>
<proteinExistence type="inferred from homology"/>
<dbReference type="Gene3D" id="3.90.1530.30">
    <property type="match status" value="1"/>
</dbReference>
<dbReference type="GO" id="GO:0007059">
    <property type="term" value="P:chromosome segregation"/>
    <property type="evidence" value="ECO:0007669"/>
    <property type="project" value="UniProtKB-KW"/>
</dbReference>
<dbReference type="InterPro" id="IPR041468">
    <property type="entry name" value="HTH_ParB/Spo0J"/>
</dbReference>
<dbReference type="Proteomes" id="UP000610558">
    <property type="component" value="Unassembled WGS sequence"/>
</dbReference>
<dbReference type="SUPFAM" id="SSF110849">
    <property type="entry name" value="ParB/Sulfiredoxin"/>
    <property type="match status" value="1"/>
</dbReference>
<dbReference type="GO" id="GO:0003677">
    <property type="term" value="F:DNA binding"/>
    <property type="evidence" value="ECO:0007669"/>
    <property type="project" value="InterPro"/>
</dbReference>
<dbReference type="EMBL" id="JACXLD010000015">
    <property type="protein sequence ID" value="MBD2860210.1"/>
    <property type="molecule type" value="Genomic_DNA"/>
</dbReference>
<protein>
    <submittedName>
        <fullName evidence="4">ParB/RepB/Spo0J family partition protein</fullName>
    </submittedName>
</protein>
<dbReference type="FunFam" id="1.10.10.2830:FF:000001">
    <property type="entry name" value="Chromosome partitioning protein ParB"/>
    <property type="match status" value="1"/>
</dbReference>
<dbReference type="AlphaFoldDB" id="A0A927GX69"/>
<dbReference type="PANTHER" id="PTHR33375">
    <property type="entry name" value="CHROMOSOME-PARTITIONING PROTEIN PARB-RELATED"/>
    <property type="match status" value="1"/>
</dbReference>
<evidence type="ECO:0000313" key="5">
    <source>
        <dbReference type="Proteomes" id="UP000610558"/>
    </source>
</evidence>
<evidence type="ECO:0000256" key="2">
    <source>
        <dbReference type="ARBA" id="ARBA00022829"/>
    </source>
</evidence>
<dbReference type="InterPro" id="IPR036086">
    <property type="entry name" value="ParB/Sulfiredoxin_sf"/>
</dbReference>
<organism evidence="4 5">
    <name type="scientific">Spongiibacter pelagi</name>
    <dbReference type="NCBI Taxonomy" id="2760804"/>
    <lineage>
        <taxon>Bacteria</taxon>
        <taxon>Pseudomonadati</taxon>
        <taxon>Pseudomonadota</taxon>
        <taxon>Gammaproteobacteria</taxon>
        <taxon>Cellvibrionales</taxon>
        <taxon>Spongiibacteraceae</taxon>
        <taxon>Spongiibacter</taxon>
    </lineage>
</organism>
<dbReference type="RefSeq" id="WP_190766786.1">
    <property type="nucleotide sequence ID" value="NZ_JACXLD010000015.1"/>
</dbReference>
<feature type="domain" description="ParB-like N-terminal" evidence="3">
    <location>
        <begin position="24"/>
        <end position="115"/>
    </location>
</feature>
<evidence type="ECO:0000256" key="1">
    <source>
        <dbReference type="ARBA" id="ARBA00006295"/>
    </source>
</evidence>
<dbReference type="SUPFAM" id="SSF109709">
    <property type="entry name" value="KorB DNA-binding domain-like"/>
    <property type="match status" value="1"/>
</dbReference>